<name>A0A0H2LXM6_VARPD</name>
<comment type="caution">
    <text evidence="2">The sequence shown here is derived from an EMBL/GenBank/DDBJ whole genome shotgun (WGS) entry which is preliminary data.</text>
</comment>
<evidence type="ECO:0000259" key="1">
    <source>
        <dbReference type="Pfam" id="PF00156"/>
    </source>
</evidence>
<dbReference type="CDD" id="cd06223">
    <property type="entry name" value="PRTases_typeI"/>
    <property type="match status" value="1"/>
</dbReference>
<protein>
    <submittedName>
        <fullName evidence="2">Putative phosphoribosyl transferasec</fullName>
    </submittedName>
</protein>
<feature type="domain" description="Phosphoribosyltransferase" evidence="1">
    <location>
        <begin position="8"/>
        <end position="183"/>
    </location>
</feature>
<proteinExistence type="predicted"/>
<dbReference type="RefSeq" id="WP_047786845.1">
    <property type="nucleotide sequence ID" value="NZ_JZWI01000036.1"/>
</dbReference>
<reference evidence="2 3" key="1">
    <citation type="submission" date="2015-03" db="EMBL/GenBank/DDBJ databases">
        <title>Genome sequence of Variovorax paradoxus TBEA6.</title>
        <authorList>
            <person name="Poehlein A."/>
            <person name="Schuldes J."/>
            <person name="Wuebbeler J.H."/>
            <person name="Hiessl S."/>
            <person name="Steinbuechel A."/>
            <person name="Daniel R."/>
        </authorList>
    </citation>
    <scope>NUCLEOTIDE SEQUENCE [LARGE SCALE GENOMIC DNA]</scope>
    <source>
        <strain evidence="2 3">TBEA6</strain>
    </source>
</reference>
<dbReference type="InterPro" id="IPR029057">
    <property type="entry name" value="PRTase-like"/>
</dbReference>
<accession>A0A0H2LXM6</accession>
<dbReference type="Gene3D" id="3.30.1310.20">
    <property type="entry name" value="PRTase-like"/>
    <property type="match status" value="1"/>
</dbReference>
<dbReference type="SUPFAM" id="SSF53271">
    <property type="entry name" value="PRTase-like"/>
    <property type="match status" value="1"/>
</dbReference>
<keyword evidence="3" id="KW-1185">Reference proteome</keyword>
<dbReference type="PATRIC" id="fig|34073.19.peg.5715"/>
<dbReference type="Proteomes" id="UP000035170">
    <property type="component" value="Unassembled WGS sequence"/>
</dbReference>
<sequence length="219" mass="23657">MNQLFEDRADAGRRLARELRKMKLRDPVIFALPRGGVPVAAEVARALRAPLDLLLVHKIGAPGQPEVAVAAVAAGAPPVVEVCNETLRLAGASPDYVQGELPLHLEEIERRRRLYLQGRSSPPVAGRTAVLVDDGIATGTTVRAALRSLRDRRPERIVLAVPVAPAAQLERLRTEVDAVVCLLTPEPFVAVGAYYHHFNQTTDEQVVALMAAQPWAAGP</sequence>
<keyword evidence="2" id="KW-0808">Transferase</keyword>
<evidence type="ECO:0000313" key="2">
    <source>
        <dbReference type="EMBL" id="KLN53262.1"/>
    </source>
</evidence>
<evidence type="ECO:0000313" key="3">
    <source>
        <dbReference type="Proteomes" id="UP000035170"/>
    </source>
</evidence>
<organism evidence="2 3">
    <name type="scientific">Variovorax paradoxus</name>
    <dbReference type="NCBI Taxonomy" id="34073"/>
    <lineage>
        <taxon>Bacteria</taxon>
        <taxon>Pseudomonadati</taxon>
        <taxon>Pseudomonadota</taxon>
        <taxon>Betaproteobacteria</taxon>
        <taxon>Burkholderiales</taxon>
        <taxon>Comamonadaceae</taxon>
        <taxon>Variovorax</taxon>
    </lineage>
</organism>
<dbReference type="AlphaFoldDB" id="A0A0H2LXM6"/>
<dbReference type="GO" id="GO:0016740">
    <property type="term" value="F:transferase activity"/>
    <property type="evidence" value="ECO:0007669"/>
    <property type="project" value="UniProtKB-KW"/>
</dbReference>
<dbReference type="Gene3D" id="3.40.50.2020">
    <property type="match status" value="1"/>
</dbReference>
<dbReference type="InterPro" id="IPR000836">
    <property type="entry name" value="PRTase_dom"/>
</dbReference>
<gene>
    <name evidence="2" type="ORF">VPARA_55780</name>
</gene>
<dbReference type="Pfam" id="PF00156">
    <property type="entry name" value="Pribosyltran"/>
    <property type="match status" value="1"/>
</dbReference>
<dbReference type="EMBL" id="JZWI01000036">
    <property type="protein sequence ID" value="KLN53262.1"/>
    <property type="molecule type" value="Genomic_DNA"/>
</dbReference>